<dbReference type="RefSeq" id="WP_014651991.1">
    <property type="nucleotide sequence ID" value="NC_017672.3"/>
</dbReference>
<gene>
    <name evidence="2" type="ORF">B2K_25190</name>
</gene>
<dbReference type="SMART" id="SM00886">
    <property type="entry name" value="Dabb"/>
    <property type="match status" value="1"/>
</dbReference>
<proteinExistence type="predicted"/>
<dbReference type="InterPro" id="IPR011008">
    <property type="entry name" value="Dimeric_a/b-barrel"/>
</dbReference>
<dbReference type="Pfam" id="PF07876">
    <property type="entry name" value="Dabb"/>
    <property type="match status" value="1"/>
</dbReference>
<organism evidence="2 3">
    <name type="scientific">Paenibacillus mucilaginosus K02</name>
    <dbReference type="NCBI Taxonomy" id="997761"/>
    <lineage>
        <taxon>Bacteria</taxon>
        <taxon>Bacillati</taxon>
        <taxon>Bacillota</taxon>
        <taxon>Bacilli</taxon>
        <taxon>Bacillales</taxon>
        <taxon>Paenibacillaceae</taxon>
        <taxon>Paenibacillus</taxon>
    </lineage>
</organism>
<dbReference type="SUPFAM" id="SSF54909">
    <property type="entry name" value="Dimeric alpha+beta barrel"/>
    <property type="match status" value="1"/>
</dbReference>
<feature type="domain" description="Stress-response A/B barrel" evidence="1">
    <location>
        <begin position="6"/>
        <end position="98"/>
    </location>
</feature>
<protein>
    <submittedName>
        <fullName evidence="2">Stress responsive protein</fullName>
    </submittedName>
</protein>
<dbReference type="InterPro" id="IPR013097">
    <property type="entry name" value="Dabb"/>
</dbReference>
<evidence type="ECO:0000313" key="3">
    <source>
        <dbReference type="Proteomes" id="UP000007392"/>
    </source>
</evidence>
<dbReference type="HOGENOM" id="CLU_080664_4_2_9"/>
<dbReference type="PROSITE" id="PS51502">
    <property type="entry name" value="S_R_A_B_BARREL"/>
    <property type="match status" value="1"/>
</dbReference>
<dbReference type="AlphaFoldDB" id="I0BNJ5"/>
<dbReference type="OrthoDB" id="9808130at2"/>
<name>I0BNJ5_9BACL</name>
<dbReference type="KEGG" id="pmw:B2K_25190"/>
<accession>I0BNJ5</accession>
<sequence>MTSASIRHMVIFNLKHAAGSPEAEQFLEDGRTQLTSIPGVTRFEVFRQVSQKNDYEYGFSMDFADGTAYEAYNAHPVHTAFVSERWEKEVTRFLEIDFQAVPARG</sequence>
<dbReference type="EMBL" id="CP003422">
    <property type="protein sequence ID" value="AFH63942.1"/>
    <property type="molecule type" value="Genomic_DNA"/>
</dbReference>
<dbReference type="Gene3D" id="3.30.70.100">
    <property type="match status" value="1"/>
</dbReference>
<reference evidence="2 3" key="1">
    <citation type="submission" date="2013-06" db="EMBL/GenBank/DDBJ databases">
        <title>Complete genome sequence of Paenibacillus mucilaginosus K02.</title>
        <authorList>
            <person name="Xiao B."/>
            <person name="Sun L."/>
            <person name="Xiao L."/>
            <person name="Lian B."/>
        </authorList>
    </citation>
    <scope>NUCLEOTIDE SEQUENCE [LARGE SCALE GENOMIC DNA]</scope>
    <source>
        <strain evidence="2 3">K02</strain>
    </source>
</reference>
<dbReference type="Proteomes" id="UP000007392">
    <property type="component" value="Chromosome"/>
</dbReference>
<evidence type="ECO:0000259" key="1">
    <source>
        <dbReference type="PROSITE" id="PS51502"/>
    </source>
</evidence>
<dbReference type="PATRIC" id="fig|997761.3.peg.5003"/>
<evidence type="ECO:0000313" key="2">
    <source>
        <dbReference type="EMBL" id="AFH63942.1"/>
    </source>
</evidence>